<evidence type="ECO:0000256" key="1">
    <source>
        <dbReference type="ARBA" id="ARBA00010243"/>
    </source>
</evidence>
<dbReference type="InterPro" id="IPR046778">
    <property type="entry name" value="UPF0758_N"/>
</dbReference>
<dbReference type="PATRIC" id="fig|1216932.3.peg.1506"/>
<dbReference type="GO" id="GO:0046872">
    <property type="term" value="F:metal ion binding"/>
    <property type="evidence" value="ECO:0007669"/>
    <property type="project" value="UniProtKB-KW"/>
</dbReference>
<dbReference type="SUPFAM" id="SSF47781">
    <property type="entry name" value="RuvA domain 2-like"/>
    <property type="match status" value="1"/>
</dbReference>
<dbReference type="AlphaFoldDB" id="W6S2Y9"/>
<dbReference type="Proteomes" id="UP000019426">
    <property type="component" value="Chromosome M2/40_rep1"/>
</dbReference>
<evidence type="ECO:0000256" key="4">
    <source>
        <dbReference type="ARBA" id="ARBA00022801"/>
    </source>
</evidence>
<reference evidence="9 10" key="1">
    <citation type="submission" date="2013-11" db="EMBL/GenBank/DDBJ databases">
        <title>Complete genome sequence of Clostridum sp. M2/40.</title>
        <authorList>
            <person name="Wibberg D."/>
            <person name="Puehler A."/>
            <person name="Schlueter A."/>
        </authorList>
    </citation>
    <scope>NUCLEOTIDE SEQUENCE [LARGE SCALE GENOMIC DNA]</scope>
    <source>
        <strain evidence="10">M2/40</strain>
    </source>
</reference>
<keyword evidence="10" id="KW-1185">Reference proteome</keyword>
<keyword evidence="2" id="KW-0645">Protease</keyword>
<protein>
    <recommendedName>
        <fullName evidence="8">MPN domain-containing protein</fullName>
    </recommendedName>
</protein>
<evidence type="ECO:0000313" key="10">
    <source>
        <dbReference type="Proteomes" id="UP000019426"/>
    </source>
</evidence>
<keyword evidence="6" id="KW-0482">Metalloprotease</keyword>
<dbReference type="NCBIfam" id="TIGR00608">
    <property type="entry name" value="radc"/>
    <property type="match status" value="1"/>
</dbReference>
<dbReference type="HOGENOM" id="CLU_073529_0_2_9"/>
<evidence type="ECO:0000256" key="2">
    <source>
        <dbReference type="ARBA" id="ARBA00022670"/>
    </source>
</evidence>
<comment type="similarity">
    <text evidence="1 7">Belongs to the UPF0758 family.</text>
</comment>
<dbReference type="STRING" id="1216932.CM240_1513"/>
<dbReference type="PROSITE" id="PS50249">
    <property type="entry name" value="MPN"/>
    <property type="match status" value="1"/>
</dbReference>
<evidence type="ECO:0000259" key="8">
    <source>
        <dbReference type="PROSITE" id="PS50249"/>
    </source>
</evidence>
<dbReference type="eggNOG" id="COG2003">
    <property type="taxonomic scope" value="Bacteria"/>
</dbReference>
<proteinExistence type="inferred from homology"/>
<evidence type="ECO:0000256" key="7">
    <source>
        <dbReference type="RuleBase" id="RU003797"/>
    </source>
</evidence>
<keyword evidence="4" id="KW-0378">Hydrolase</keyword>
<dbReference type="PANTHER" id="PTHR30471">
    <property type="entry name" value="DNA REPAIR PROTEIN RADC"/>
    <property type="match status" value="1"/>
</dbReference>
<dbReference type="CDD" id="cd08071">
    <property type="entry name" value="MPN_DUF2466"/>
    <property type="match status" value="1"/>
</dbReference>
<evidence type="ECO:0000256" key="3">
    <source>
        <dbReference type="ARBA" id="ARBA00022723"/>
    </source>
</evidence>
<dbReference type="RefSeq" id="WP_044037930.1">
    <property type="nucleotide sequence ID" value="NZ_HG917868.1"/>
</dbReference>
<organism evidence="9 10">
    <name type="scientific">Clostridium bornimense</name>
    <dbReference type="NCBI Taxonomy" id="1216932"/>
    <lineage>
        <taxon>Bacteria</taxon>
        <taxon>Bacillati</taxon>
        <taxon>Bacillota</taxon>
        <taxon>Clostridia</taxon>
        <taxon>Eubacteriales</taxon>
        <taxon>Clostridiaceae</taxon>
        <taxon>Clostridium</taxon>
    </lineage>
</organism>
<evidence type="ECO:0000256" key="6">
    <source>
        <dbReference type="ARBA" id="ARBA00023049"/>
    </source>
</evidence>
<dbReference type="PROSITE" id="PS01302">
    <property type="entry name" value="UPF0758"/>
    <property type="match status" value="1"/>
</dbReference>
<keyword evidence="3" id="KW-0479">Metal-binding</keyword>
<dbReference type="InterPro" id="IPR020891">
    <property type="entry name" value="UPF0758_CS"/>
</dbReference>
<evidence type="ECO:0000313" key="9">
    <source>
        <dbReference type="EMBL" id="CDM68672.1"/>
    </source>
</evidence>
<dbReference type="KEGG" id="clt:CM240_1513"/>
<dbReference type="NCBIfam" id="NF000642">
    <property type="entry name" value="PRK00024.1"/>
    <property type="match status" value="1"/>
</dbReference>
<dbReference type="GO" id="GO:0008237">
    <property type="term" value="F:metallopeptidase activity"/>
    <property type="evidence" value="ECO:0007669"/>
    <property type="project" value="UniProtKB-KW"/>
</dbReference>
<dbReference type="OrthoDB" id="9804482at2"/>
<dbReference type="Gene3D" id="3.40.140.10">
    <property type="entry name" value="Cytidine Deaminase, domain 2"/>
    <property type="match status" value="1"/>
</dbReference>
<dbReference type="Pfam" id="PF20582">
    <property type="entry name" value="UPF0758_N"/>
    <property type="match status" value="1"/>
</dbReference>
<dbReference type="PANTHER" id="PTHR30471:SF3">
    <property type="entry name" value="UPF0758 PROTEIN YEES-RELATED"/>
    <property type="match status" value="1"/>
</dbReference>
<feature type="domain" description="MPN" evidence="8">
    <location>
        <begin position="104"/>
        <end position="226"/>
    </location>
</feature>
<gene>
    <name evidence="9" type="ORF">CM240_1513</name>
</gene>
<sequence>MSFRLKDLPKHNRPRERFKMYGAQNLTDIELLSILLGSGIKDDNIINVSMKVFSKSKGLRNLFNMSLNELQEIKGIGEVKSIQILALGELIRRYTIVDYEDKLKVSSAIDCVNIINNEMCLLNKEVLKIIMLNVKNIVIGIRDVSIGSLNSSIVHPREVFHEAIKNSSASIIIAHNHPSGDSTPSKEDINITKRLKECGELLGINLLDHIIIGKNTYVSLKEKGIL</sequence>
<dbReference type="InterPro" id="IPR010994">
    <property type="entry name" value="RuvA_2-like"/>
</dbReference>
<dbReference type="InterPro" id="IPR025657">
    <property type="entry name" value="RadC_JAB"/>
</dbReference>
<dbReference type="InterPro" id="IPR001405">
    <property type="entry name" value="UPF0758"/>
</dbReference>
<accession>W6S2Y9</accession>
<dbReference type="InterPro" id="IPR037518">
    <property type="entry name" value="MPN"/>
</dbReference>
<dbReference type="GO" id="GO:0006508">
    <property type="term" value="P:proteolysis"/>
    <property type="evidence" value="ECO:0007669"/>
    <property type="project" value="UniProtKB-KW"/>
</dbReference>
<keyword evidence="5" id="KW-0862">Zinc</keyword>
<name>W6S2Y9_9CLOT</name>
<evidence type="ECO:0000256" key="5">
    <source>
        <dbReference type="ARBA" id="ARBA00022833"/>
    </source>
</evidence>
<dbReference type="Pfam" id="PF04002">
    <property type="entry name" value="RadC"/>
    <property type="match status" value="1"/>
</dbReference>
<dbReference type="EMBL" id="HG917868">
    <property type="protein sequence ID" value="CDM68672.1"/>
    <property type="molecule type" value="Genomic_DNA"/>
</dbReference>